<name>A0ABT0DA54_9HYPH</name>
<dbReference type="PANTHER" id="PTHR33204:SF39">
    <property type="entry name" value="TRANSCRIPTIONAL REGULATORY PROTEIN"/>
    <property type="match status" value="1"/>
</dbReference>
<evidence type="ECO:0000259" key="4">
    <source>
        <dbReference type="PROSITE" id="PS51118"/>
    </source>
</evidence>
<dbReference type="PROSITE" id="PS51118">
    <property type="entry name" value="HTH_HXLR"/>
    <property type="match status" value="1"/>
</dbReference>
<evidence type="ECO:0000256" key="3">
    <source>
        <dbReference type="ARBA" id="ARBA00023163"/>
    </source>
</evidence>
<reference evidence="5 6" key="1">
    <citation type="submission" date="2022-04" db="EMBL/GenBank/DDBJ databases">
        <authorList>
            <person name="Grouzdev D.S."/>
            <person name="Pantiukh K.S."/>
            <person name="Krutkina M.S."/>
        </authorList>
    </citation>
    <scope>NUCLEOTIDE SEQUENCE [LARGE SCALE GENOMIC DNA]</scope>
    <source>
        <strain evidence="5 6">6x-1</strain>
    </source>
</reference>
<dbReference type="SUPFAM" id="SSF46785">
    <property type="entry name" value="Winged helix' DNA-binding domain"/>
    <property type="match status" value="1"/>
</dbReference>
<dbReference type="Proteomes" id="UP001203284">
    <property type="component" value="Unassembled WGS sequence"/>
</dbReference>
<protein>
    <submittedName>
        <fullName evidence="5">Helix-turn-helix transcriptional regulator</fullName>
    </submittedName>
</protein>
<evidence type="ECO:0000313" key="6">
    <source>
        <dbReference type="Proteomes" id="UP001203284"/>
    </source>
</evidence>
<gene>
    <name evidence="5" type="ORF">MWN34_07585</name>
</gene>
<dbReference type="PANTHER" id="PTHR33204">
    <property type="entry name" value="TRANSCRIPTIONAL REGULATOR, MARR FAMILY"/>
    <property type="match status" value="1"/>
</dbReference>
<dbReference type="InterPro" id="IPR036388">
    <property type="entry name" value="WH-like_DNA-bd_sf"/>
</dbReference>
<dbReference type="EMBL" id="JALKCH010000004">
    <property type="protein sequence ID" value="MCK0196774.1"/>
    <property type="molecule type" value="Genomic_DNA"/>
</dbReference>
<keyword evidence="6" id="KW-1185">Reference proteome</keyword>
<evidence type="ECO:0000313" key="5">
    <source>
        <dbReference type="EMBL" id="MCK0196774.1"/>
    </source>
</evidence>
<dbReference type="Gene3D" id="1.10.10.10">
    <property type="entry name" value="Winged helix-like DNA-binding domain superfamily/Winged helix DNA-binding domain"/>
    <property type="match status" value="1"/>
</dbReference>
<sequence>MRDAPLVAACSGEPRPADPAAIDPRIETLVNEVIGRVADKWTMILLEVLVEHRELRFSQIAKRADGISQKMLTQTLRQMERDGLVARTVHAVVPPRVDYRLTDLGHTLSEAFCGVWLWAERNVERIEASRAAFDRRAKD</sequence>
<comment type="caution">
    <text evidence="5">The sequence shown here is derived from an EMBL/GenBank/DDBJ whole genome shotgun (WGS) entry which is preliminary data.</text>
</comment>
<dbReference type="InterPro" id="IPR002577">
    <property type="entry name" value="HTH_HxlR"/>
</dbReference>
<organism evidence="5 6">
    <name type="scientific">Ancylobacter crimeensis</name>
    <dbReference type="NCBI Taxonomy" id="2579147"/>
    <lineage>
        <taxon>Bacteria</taxon>
        <taxon>Pseudomonadati</taxon>
        <taxon>Pseudomonadota</taxon>
        <taxon>Alphaproteobacteria</taxon>
        <taxon>Hyphomicrobiales</taxon>
        <taxon>Xanthobacteraceae</taxon>
        <taxon>Ancylobacter</taxon>
    </lineage>
</organism>
<keyword evidence="2" id="KW-0238">DNA-binding</keyword>
<evidence type="ECO:0000256" key="2">
    <source>
        <dbReference type="ARBA" id="ARBA00023125"/>
    </source>
</evidence>
<dbReference type="RefSeq" id="WP_247028171.1">
    <property type="nucleotide sequence ID" value="NZ_JALKCH010000004.1"/>
</dbReference>
<dbReference type="Pfam" id="PF01638">
    <property type="entry name" value="HxlR"/>
    <property type="match status" value="1"/>
</dbReference>
<proteinExistence type="predicted"/>
<keyword evidence="3" id="KW-0804">Transcription</keyword>
<feature type="domain" description="HTH hxlR-type" evidence="4">
    <location>
        <begin position="23"/>
        <end position="127"/>
    </location>
</feature>
<evidence type="ECO:0000256" key="1">
    <source>
        <dbReference type="ARBA" id="ARBA00023015"/>
    </source>
</evidence>
<keyword evidence="1" id="KW-0805">Transcription regulation</keyword>
<accession>A0ABT0DA54</accession>
<dbReference type="InterPro" id="IPR036390">
    <property type="entry name" value="WH_DNA-bd_sf"/>
</dbReference>